<dbReference type="OrthoDB" id="8194935at2759"/>
<dbReference type="InterPro" id="IPR008042">
    <property type="entry name" value="Retrotrans_Pao"/>
</dbReference>
<dbReference type="Pfam" id="PF05380">
    <property type="entry name" value="Peptidase_A17"/>
    <property type="match status" value="1"/>
</dbReference>
<organism evidence="1 2">
    <name type="scientific">Brenthis ino</name>
    <name type="common">lesser marbled fritillary</name>
    <dbReference type="NCBI Taxonomy" id="405034"/>
    <lineage>
        <taxon>Eukaryota</taxon>
        <taxon>Metazoa</taxon>
        <taxon>Ecdysozoa</taxon>
        <taxon>Arthropoda</taxon>
        <taxon>Hexapoda</taxon>
        <taxon>Insecta</taxon>
        <taxon>Pterygota</taxon>
        <taxon>Neoptera</taxon>
        <taxon>Endopterygota</taxon>
        <taxon>Lepidoptera</taxon>
        <taxon>Glossata</taxon>
        <taxon>Ditrysia</taxon>
        <taxon>Papilionoidea</taxon>
        <taxon>Nymphalidae</taxon>
        <taxon>Heliconiinae</taxon>
        <taxon>Argynnini</taxon>
        <taxon>Brenthis</taxon>
    </lineage>
</organism>
<gene>
    <name evidence="1" type="ORF">BINO364_LOCUS7939</name>
</gene>
<reference evidence="1" key="1">
    <citation type="submission" date="2021-12" db="EMBL/GenBank/DDBJ databases">
        <authorList>
            <person name="Martin H S."/>
        </authorList>
    </citation>
    <scope>NUCLEOTIDE SEQUENCE</scope>
</reference>
<evidence type="ECO:0000313" key="1">
    <source>
        <dbReference type="EMBL" id="CAH0721903.1"/>
    </source>
</evidence>
<keyword evidence="2" id="KW-1185">Reference proteome</keyword>
<name>A0A8J9VG33_9NEOP</name>
<dbReference type="AlphaFoldDB" id="A0A8J9VG33"/>
<proteinExistence type="predicted"/>
<evidence type="ECO:0000313" key="2">
    <source>
        <dbReference type="Proteomes" id="UP000838878"/>
    </source>
</evidence>
<accession>A0A8J9VG33</accession>
<feature type="non-terminal residue" evidence="1">
    <location>
        <position position="245"/>
    </location>
</feature>
<protein>
    <submittedName>
        <fullName evidence="1">Uncharacterized protein</fullName>
    </submittedName>
</protein>
<sequence length="245" mass="26972">MRTLRNLACEHSDRFPEASKLVETQFFMDDFVYSVPDEQIASQLSRDLINLLKLGSFDLVKWATNSPALLGVLPESHRLPVNFSGMNNEINNFKILGLSWDPADDLFSLTTVPVDHKYTKRAILSLVARLFDVLGLVAPVVLYAKILIKELWLAACFYHVSGKENPSDCLSRGMLPSDLIKHLGGVVANMYGCTPGGPGFESRVGPSLVIESSCIVILSNSPELGSWRCFTPVPRRARKAVGPAP</sequence>
<dbReference type="PANTHER" id="PTHR47331">
    <property type="entry name" value="PHD-TYPE DOMAIN-CONTAINING PROTEIN"/>
    <property type="match status" value="1"/>
</dbReference>
<dbReference type="EMBL" id="OV170223">
    <property type="protein sequence ID" value="CAH0721903.1"/>
    <property type="molecule type" value="Genomic_DNA"/>
</dbReference>
<dbReference type="Proteomes" id="UP000838878">
    <property type="component" value="Chromosome 3"/>
</dbReference>